<dbReference type="InterPro" id="IPR036390">
    <property type="entry name" value="WH_DNA-bd_sf"/>
</dbReference>
<dbReference type="KEGG" id="pus:CKA81_17015"/>
<keyword evidence="7" id="KW-1185">Reference proteome</keyword>
<keyword evidence="1" id="KW-0805">Transcription regulation</keyword>
<feature type="domain" description="HTH iclR-type" evidence="4">
    <location>
        <begin position="10"/>
        <end position="73"/>
    </location>
</feature>
<proteinExistence type="predicted"/>
<evidence type="ECO:0000259" key="5">
    <source>
        <dbReference type="PROSITE" id="PS51078"/>
    </source>
</evidence>
<dbReference type="Proteomes" id="UP000283474">
    <property type="component" value="Chromosome"/>
</dbReference>
<evidence type="ECO:0000313" key="7">
    <source>
        <dbReference type="Proteomes" id="UP000283474"/>
    </source>
</evidence>
<keyword evidence="3" id="KW-0804">Transcription</keyword>
<dbReference type="SUPFAM" id="SSF55781">
    <property type="entry name" value="GAF domain-like"/>
    <property type="match status" value="1"/>
</dbReference>
<dbReference type="InterPro" id="IPR029016">
    <property type="entry name" value="GAF-like_dom_sf"/>
</dbReference>
<dbReference type="AlphaFoldDB" id="A0A410GGJ5"/>
<evidence type="ECO:0000313" key="6">
    <source>
        <dbReference type="EMBL" id="QAA95375.1"/>
    </source>
</evidence>
<dbReference type="Gene3D" id="3.30.450.40">
    <property type="match status" value="1"/>
</dbReference>
<dbReference type="RefSeq" id="WP_128356393.1">
    <property type="nucleotide sequence ID" value="NZ_CP022987.1"/>
</dbReference>
<evidence type="ECO:0008006" key="8">
    <source>
        <dbReference type="Google" id="ProtNLM"/>
    </source>
</evidence>
<evidence type="ECO:0000259" key="4">
    <source>
        <dbReference type="PROSITE" id="PS51077"/>
    </source>
</evidence>
<evidence type="ECO:0000256" key="1">
    <source>
        <dbReference type="ARBA" id="ARBA00023015"/>
    </source>
</evidence>
<protein>
    <recommendedName>
        <fullName evidence="8">IclR family transcriptional regulator</fullName>
    </recommendedName>
</protein>
<dbReference type="InterPro" id="IPR050707">
    <property type="entry name" value="HTH_MetabolicPath_Reg"/>
</dbReference>
<dbReference type="OrthoDB" id="9807558at2"/>
<dbReference type="SMART" id="SM00346">
    <property type="entry name" value="HTH_ICLR"/>
    <property type="match status" value="1"/>
</dbReference>
<dbReference type="PROSITE" id="PS51077">
    <property type="entry name" value="HTH_ICLR"/>
    <property type="match status" value="1"/>
</dbReference>
<dbReference type="PROSITE" id="PS51078">
    <property type="entry name" value="ICLR_ED"/>
    <property type="match status" value="1"/>
</dbReference>
<dbReference type="GO" id="GO:0003700">
    <property type="term" value="F:DNA-binding transcription factor activity"/>
    <property type="evidence" value="ECO:0007669"/>
    <property type="project" value="TreeGrafter"/>
</dbReference>
<dbReference type="InterPro" id="IPR005471">
    <property type="entry name" value="Tscrpt_reg_IclR_N"/>
</dbReference>
<gene>
    <name evidence="6" type="ORF">CKA81_17015</name>
</gene>
<dbReference type="GO" id="GO:0003677">
    <property type="term" value="F:DNA binding"/>
    <property type="evidence" value="ECO:0007669"/>
    <property type="project" value="UniProtKB-KW"/>
</dbReference>
<feature type="domain" description="IclR-ED" evidence="5">
    <location>
        <begin position="74"/>
        <end position="255"/>
    </location>
</feature>
<sequence length="258" mass="28273">MTKSAPVQGTQVVKRIANLMREVAQRNEQGARLVDLCRTVQLEQPTAHRLLKALAAEGLVVQHPESKRYQLGPLVSELGLAVQTAFDVRALAHETLERIASFTKDTVYLLVQSRYESVCLDRREGSYPIKVLTLDVGGRRPLGSNASGVCLLGSLPEEEMEGILQHNASLYPQYEGLSEAKVRSYVQEFKARGYADVSIAPGTRTVGLAIKGPNGRPIAAIAVAAVEGRMQSPRNEEIVQFVLKEIVALERSLFSHTV</sequence>
<dbReference type="EMBL" id="CP022987">
    <property type="protein sequence ID" value="QAA95375.1"/>
    <property type="molecule type" value="Genomic_DNA"/>
</dbReference>
<evidence type="ECO:0000256" key="2">
    <source>
        <dbReference type="ARBA" id="ARBA00023125"/>
    </source>
</evidence>
<dbReference type="InterPro" id="IPR014757">
    <property type="entry name" value="Tscrpt_reg_IclR_C"/>
</dbReference>
<dbReference type="Gene3D" id="1.10.10.10">
    <property type="entry name" value="Winged helix-like DNA-binding domain superfamily/Winged helix DNA-binding domain"/>
    <property type="match status" value="1"/>
</dbReference>
<keyword evidence="2" id="KW-0238">DNA-binding</keyword>
<dbReference type="SUPFAM" id="SSF46785">
    <property type="entry name" value="Winged helix' DNA-binding domain"/>
    <property type="match status" value="1"/>
</dbReference>
<dbReference type="PANTHER" id="PTHR30136">
    <property type="entry name" value="HELIX-TURN-HELIX TRANSCRIPTIONAL REGULATOR, ICLR FAMILY"/>
    <property type="match status" value="1"/>
</dbReference>
<name>A0A410GGJ5_9BURK</name>
<dbReference type="GO" id="GO:0045892">
    <property type="term" value="P:negative regulation of DNA-templated transcription"/>
    <property type="evidence" value="ECO:0007669"/>
    <property type="project" value="TreeGrafter"/>
</dbReference>
<dbReference type="Pfam" id="PF09339">
    <property type="entry name" value="HTH_IclR"/>
    <property type="match status" value="1"/>
</dbReference>
<organism evidence="6 7">
    <name type="scientific">Pollutimonas thiosulfatoxidans</name>
    <dbReference type="NCBI Taxonomy" id="2028345"/>
    <lineage>
        <taxon>Bacteria</taxon>
        <taxon>Pseudomonadati</taxon>
        <taxon>Pseudomonadota</taxon>
        <taxon>Betaproteobacteria</taxon>
        <taxon>Burkholderiales</taxon>
        <taxon>Alcaligenaceae</taxon>
        <taxon>Pollutimonas</taxon>
    </lineage>
</organism>
<dbReference type="Pfam" id="PF01614">
    <property type="entry name" value="IclR_C"/>
    <property type="match status" value="1"/>
</dbReference>
<evidence type="ECO:0000256" key="3">
    <source>
        <dbReference type="ARBA" id="ARBA00023163"/>
    </source>
</evidence>
<dbReference type="PANTHER" id="PTHR30136:SF39">
    <property type="entry name" value="TRANSCRIPTIONAL REGULATORY PROTEIN"/>
    <property type="match status" value="1"/>
</dbReference>
<dbReference type="InterPro" id="IPR036388">
    <property type="entry name" value="WH-like_DNA-bd_sf"/>
</dbReference>
<reference evidence="6 7" key="1">
    <citation type="submission" date="2017-08" db="EMBL/GenBank/DDBJ databases">
        <authorList>
            <person name="Park S.-J."/>
            <person name="Kim H."/>
        </authorList>
    </citation>
    <scope>NUCLEOTIDE SEQUENCE [LARGE SCALE GENOMIC DNA]</scope>
    <source>
        <strain evidence="7">ye3</strain>
    </source>
</reference>
<accession>A0A410GGJ5</accession>